<keyword evidence="2" id="KW-1185">Reference proteome</keyword>
<comment type="caution">
    <text evidence="1">The sequence shown here is derived from an EMBL/GenBank/DDBJ whole genome shotgun (WGS) entry which is preliminary data.</text>
</comment>
<evidence type="ECO:0000313" key="2">
    <source>
        <dbReference type="Proteomes" id="UP000481861"/>
    </source>
</evidence>
<dbReference type="AlphaFoldDB" id="A0A7C8ILM7"/>
<accession>A0A7C8ILM7</accession>
<proteinExistence type="predicted"/>
<organism evidence="1 2">
    <name type="scientific">Massariosphaeria phaeospora</name>
    <dbReference type="NCBI Taxonomy" id="100035"/>
    <lineage>
        <taxon>Eukaryota</taxon>
        <taxon>Fungi</taxon>
        <taxon>Dikarya</taxon>
        <taxon>Ascomycota</taxon>
        <taxon>Pezizomycotina</taxon>
        <taxon>Dothideomycetes</taxon>
        <taxon>Pleosporomycetidae</taxon>
        <taxon>Pleosporales</taxon>
        <taxon>Pleosporales incertae sedis</taxon>
        <taxon>Massariosphaeria</taxon>
    </lineage>
</organism>
<dbReference type="Proteomes" id="UP000481861">
    <property type="component" value="Unassembled WGS sequence"/>
</dbReference>
<name>A0A7C8ILM7_9PLEO</name>
<evidence type="ECO:0000313" key="1">
    <source>
        <dbReference type="EMBL" id="KAF2877330.1"/>
    </source>
</evidence>
<reference evidence="1 2" key="1">
    <citation type="submission" date="2020-01" db="EMBL/GenBank/DDBJ databases">
        <authorList>
            <consortium name="DOE Joint Genome Institute"/>
            <person name="Haridas S."/>
            <person name="Albert R."/>
            <person name="Binder M."/>
            <person name="Bloem J."/>
            <person name="Labutti K."/>
            <person name="Salamov A."/>
            <person name="Andreopoulos B."/>
            <person name="Baker S.E."/>
            <person name="Barry K."/>
            <person name="Bills G."/>
            <person name="Bluhm B.H."/>
            <person name="Cannon C."/>
            <person name="Castanera R."/>
            <person name="Culley D.E."/>
            <person name="Daum C."/>
            <person name="Ezra D."/>
            <person name="Gonzalez J.B."/>
            <person name="Henrissat B."/>
            <person name="Kuo A."/>
            <person name="Liang C."/>
            <person name="Lipzen A."/>
            <person name="Lutzoni F."/>
            <person name="Magnuson J."/>
            <person name="Mondo S."/>
            <person name="Nolan M."/>
            <person name="Ohm R."/>
            <person name="Pangilinan J."/>
            <person name="Park H.-J.H."/>
            <person name="Ramirez L."/>
            <person name="Alfaro M."/>
            <person name="Sun H."/>
            <person name="Tritt A."/>
            <person name="Yoshinaga Y."/>
            <person name="Zwiers L.-H.L."/>
            <person name="Turgeon B.G."/>
            <person name="Goodwin S.B."/>
            <person name="Spatafora J.W."/>
            <person name="Crous P.W."/>
            <person name="Grigoriev I.V."/>
        </authorList>
    </citation>
    <scope>NUCLEOTIDE SEQUENCE [LARGE SCALE GENOMIC DNA]</scope>
    <source>
        <strain evidence="1 2">CBS 611.86</strain>
    </source>
</reference>
<gene>
    <name evidence="1" type="ORF">BDV95DRAFT_601738</name>
</gene>
<sequence>MTERISKVFSHLARKKTPPPQTKSTRGIFPFMELPAEIRLQIYPLVSSGYLPWAEPSDYMGLFLSCAKIHDEMEHEAIKAAPQAVQEQQDKLECSVSLHPQGMNSLAELRKFIVEVPLWALAKCSTGHCYSRKQNAMVQSLQPLMVLHLTSVTVQIQDEPVFGRLTEMRETMSRDEWAEFIKSYSGFAPIKHQIRVIELGLGFLHLSREQSTELAIHNVENPLDRMERGDRYRYATTYTNIVPFATRLNCLISPKLCEAHKDQHHAFNNWCIYARGGQVRHTPHADLYRVKVKKLTLELKKLDRDIWAERKNADVYGLPFVNWVRWNPAMDGLITRKYGWVVRWEDKFGLTGPWFNRRPARFIWYKDVKKIESGYMDDFTGIRRALY</sequence>
<dbReference type="EMBL" id="JAADJZ010000002">
    <property type="protein sequence ID" value="KAF2877330.1"/>
    <property type="molecule type" value="Genomic_DNA"/>
</dbReference>
<protein>
    <submittedName>
        <fullName evidence="1">Uncharacterized protein</fullName>
    </submittedName>
</protein>
<dbReference type="OrthoDB" id="3690295at2759"/>